<protein>
    <submittedName>
        <fullName evidence="1">Uncharacterized protein</fullName>
    </submittedName>
</protein>
<gene>
    <name evidence="1" type="ORF">HPP92_018719</name>
</gene>
<evidence type="ECO:0000313" key="2">
    <source>
        <dbReference type="Proteomes" id="UP000636800"/>
    </source>
</evidence>
<dbReference type="Proteomes" id="UP000636800">
    <property type="component" value="Unassembled WGS sequence"/>
</dbReference>
<evidence type="ECO:0000313" key="1">
    <source>
        <dbReference type="EMBL" id="KAG0467139.1"/>
    </source>
</evidence>
<organism evidence="1 2">
    <name type="scientific">Vanilla planifolia</name>
    <name type="common">Vanilla</name>
    <dbReference type="NCBI Taxonomy" id="51239"/>
    <lineage>
        <taxon>Eukaryota</taxon>
        <taxon>Viridiplantae</taxon>
        <taxon>Streptophyta</taxon>
        <taxon>Embryophyta</taxon>
        <taxon>Tracheophyta</taxon>
        <taxon>Spermatophyta</taxon>
        <taxon>Magnoliopsida</taxon>
        <taxon>Liliopsida</taxon>
        <taxon>Asparagales</taxon>
        <taxon>Orchidaceae</taxon>
        <taxon>Vanilloideae</taxon>
        <taxon>Vanilleae</taxon>
        <taxon>Vanilla</taxon>
    </lineage>
</organism>
<name>A0A835UL24_VANPL</name>
<comment type="caution">
    <text evidence="1">The sequence shown here is derived from an EMBL/GenBank/DDBJ whole genome shotgun (WGS) entry which is preliminary data.</text>
</comment>
<sequence length="114" mass="12597">MLISPFISVKERGNPTASHGRGGEADGHMREMDKTQNILRYRTKRSPPHVRAQVIKTSAAQGKKRVHFCCSDASELTPGIHLRAGRGAPQASPARGGKRLLLLVFVNLKNYTFF</sequence>
<dbReference type="AlphaFoldDB" id="A0A835UL24"/>
<dbReference type="OrthoDB" id="275582at2759"/>
<reference evidence="1 2" key="1">
    <citation type="journal article" date="2020" name="Nat. Food">
        <title>A phased Vanilla planifolia genome enables genetic improvement of flavour and production.</title>
        <authorList>
            <person name="Hasing T."/>
            <person name="Tang H."/>
            <person name="Brym M."/>
            <person name="Khazi F."/>
            <person name="Huang T."/>
            <person name="Chambers A.H."/>
        </authorList>
    </citation>
    <scope>NUCLEOTIDE SEQUENCE [LARGE SCALE GENOMIC DNA]</scope>
    <source>
        <tissue evidence="1">Leaf</tissue>
    </source>
</reference>
<proteinExistence type="predicted"/>
<dbReference type="EMBL" id="JADCNL010000009">
    <property type="protein sequence ID" value="KAG0467139.1"/>
    <property type="molecule type" value="Genomic_DNA"/>
</dbReference>
<accession>A0A835UL24</accession>
<keyword evidence="2" id="KW-1185">Reference proteome</keyword>